<comment type="catalytic activity">
    <reaction evidence="1 9">
        <text>Hydrolysis of terminal, non-reducing beta-D-glucosyl residues with release of beta-D-glucose.</text>
        <dbReference type="EC" id="3.2.1.21"/>
    </reaction>
</comment>
<comment type="similarity">
    <text evidence="2 9">Belongs to the glycosyl hydrolase 1 family.</text>
</comment>
<dbReference type="Gene3D" id="3.20.20.80">
    <property type="entry name" value="Glycosidases"/>
    <property type="match status" value="1"/>
</dbReference>
<keyword evidence="11" id="KW-1185">Reference proteome</keyword>
<accession>A0ABV6Y9Z4</accession>
<dbReference type="GO" id="GO:0008422">
    <property type="term" value="F:beta-glucosidase activity"/>
    <property type="evidence" value="ECO:0007669"/>
    <property type="project" value="UniProtKB-EC"/>
</dbReference>
<comment type="caution">
    <text evidence="10">The sequence shown here is derived from an EMBL/GenBank/DDBJ whole genome shotgun (WGS) entry which is preliminary data.</text>
</comment>
<evidence type="ECO:0000256" key="3">
    <source>
        <dbReference type="ARBA" id="ARBA00012744"/>
    </source>
</evidence>
<evidence type="ECO:0000256" key="6">
    <source>
        <dbReference type="ARBA" id="ARBA00023277"/>
    </source>
</evidence>
<reference evidence="10 11" key="1">
    <citation type="submission" date="2024-09" db="EMBL/GenBank/DDBJ databases">
        <title>Nodulacao em especies de Leguminosae Basais da Amazonia e Caracterizacao dos Rizobios e Bacterias Associadas aos Nodulos.</title>
        <authorList>
            <person name="Jambeiro I.C.A."/>
            <person name="Lopes I.S."/>
            <person name="Aguiar E.R.G.R."/>
            <person name="Santos A.F.J."/>
            <person name="Dos Santos J.M.F."/>
            <person name="Gross E."/>
        </authorList>
    </citation>
    <scope>NUCLEOTIDE SEQUENCE [LARGE SCALE GENOMIC DNA]</scope>
    <source>
        <strain evidence="10 11">BRUESC1165</strain>
    </source>
</reference>
<dbReference type="Proteomes" id="UP001593940">
    <property type="component" value="Unassembled WGS sequence"/>
</dbReference>
<evidence type="ECO:0000313" key="10">
    <source>
        <dbReference type="EMBL" id="MFC1458082.1"/>
    </source>
</evidence>
<dbReference type="EMBL" id="JBHOMY010000041">
    <property type="protein sequence ID" value="MFC1458082.1"/>
    <property type="molecule type" value="Genomic_DNA"/>
</dbReference>
<name>A0ABV6Y9Z4_9HYPH</name>
<proteinExistence type="inferred from homology"/>
<dbReference type="RefSeq" id="WP_377030168.1">
    <property type="nucleotide sequence ID" value="NZ_JBHOMY010000041.1"/>
</dbReference>
<evidence type="ECO:0000256" key="1">
    <source>
        <dbReference type="ARBA" id="ARBA00000448"/>
    </source>
</evidence>
<dbReference type="PROSITE" id="PS00653">
    <property type="entry name" value="GLYCOSYL_HYDROL_F1_2"/>
    <property type="match status" value="1"/>
</dbReference>
<keyword evidence="6" id="KW-0119">Carbohydrate metabolism</keyword>
<dbReference type="PRINTS" id="PR00131">
    <property type="entry name" value="GLHYDRLASE1"/>
</dbReference>
<organism evidence="10 11">
    <name type="scientific">Microvirga arabica</name>
    <dbReference type="NCBI Taxonomy" id="1128671"/>
    <lineage>
        <taxon>Bacteria</taxon>
        <taxon>Pseudomonadati</taxon>
        <taxon>Pseudomonadota</taxon>
        <taxon>Alphaproteobacteria</taxon>
        <taxon>Hyphomicrobiales</taxon>
        <taxon>Methylobacteriaceae</taxon>
        <taxon>Microvirga</taxon>
    </lineage>
</organism>
<keyword evidence="8" id="KW-0624">Polysaccharide degradation</keyword>
<dbReference type="SUPFAM" id="SSF51445">
    <property type="entry name" value="(Trans)glycosidases"/>
    <property type="match status" value="1"/>
</dbReference>
<dbReference type="Pfam" id="PF00232">
    <property type="entry name" value="Glyco_hydro_1"/>
    <property type="match status" value="1"/>
</dbReference>
<dbReference type="InterPro" id="IPR017736">
    <property type="entry name" value="Glyco_hydro_1_beta-glucosidase"/>
</dbReference>
<evidence type="ECO:0000256" key="4">
    <source>
        <dbReference type="ARBA" id="ARBA00022801"/>
    </source>
</evidence>
<evidence type="ECO:0000256" key="5">
    <source>
        <dbReference type="ARBA" id="ARBA00023001"/>
    </source>
</evidence>
<protein>
    <recommendedName>
        <fullName evidence="3 9">Beta-glucosidase</fullName>
        <ecNumber evidence="3 9">3.2.1.21</ecNumber>
    </recommendedName>
</protein>
<evidence type="ECO:0000256" key="9">
    <source>
        <dbReference type="RuleBase" id="RU361175"/>
    </source>
</evidence>
<dbReference type="PANTHER" id="PTHR10353:SF36">
    <property type="entry name" value="LP05116P"/>
    <property type="match status" value="1"/>
</dbReference>
<dbReference type="InterPro" id="IPR033132">
    <property type="entry name" value="GH_1_N_CS"/>
</dbReference>
<evidence type="ECO:0000256" key="7">
    <source>
        <dbReference type="ARBA" id="ARBA00023295"/>
    </source>
</evidence>
<evidence type="ECO:0000313" key="11">
    <source>
        <dbReference type="Proteomes" id="UP001593940"/>
    </source>
</evidence>
<evidence type="ECO:0000256" key="8">
    <source>
        <dbReference type="ARBA" id="ARBA00023326"/>
    </source>
</evidence>
<keyword evidence="5" id="KW-0136">Cellulose degradation</keyword>
<dbReference type="InterPro" id="IPR001360">
    <property type="entry name" value="Glyco_hydro_1"/>
</dbReference>
<keyword evidence="7 9" id="KW-0326">Glycosidase</keyword>
<dbReference type="InterPro" id="IPR017853">
    <property type="entry name" value="GH"/>
</dbReference>
<dbReference type="EC" id="3.2.1.21" evidence="3 9"/>
<gene>
    <name evidence="10" type="ORF">ACETIH_15460</name>
</gene>
<evidence type="ECO:0000256" key="2">
    <source>
        <dbReference type="ARBA" id="ARBA00010838"/>
    </source>
</evidence>
<keyword evidence="4 9" id="KW-0378">Hydrolase</keyword>
<dbReference type="PANTHER" id="PTHR10353">
    <property type="entry name" value="GLYCOSYL HYDROLASE"/>
    <property type="match status" value="1"/>
</dbReference>
<dbReference type="NCBIfam" id="TIGR03356">
    <property type="entry name" value="BGL"/>
    <property type="match status" value="1"/>
</dbReference>
<sequence length="484" mass="53537">MNRRELLQAGAILGGAVLGQVPTAFAEESDGPLQFPPEFLWGSATAAYQVEGAWREGGRGPSIWDTFSHAPGKTRNGDTGDVACDSYHRWREDIALLKQLGLKSYRFSIAWPRIQPTGRGSANQAGLDYYSRLTDGLLKAGIRPLATLYHWDLPQALEDDGGWPNRDTAGRFTDYSRLVAEALSDRIENWVLFNEPKTFTQLGYLYGAHAPGRKDPLAFLRATHVVNLAQGQAFRALKETKPTLQVGGAFDVSPMLPATASAEDHAAAATADALLNLWHLQPALTGKYPAGVLPTDRQEDLLGFRPRDEAIVRAPFDFVGLNYYTGFRVSHAPGGSGIPGVNIRAEGATVPGAPREKTDIGWDIYPRGLHEILIRMQQVTGDIPIEITENGCAYNTRPDPHGRIRDDARIAYLRSHLKELHRAIKDGIPVRAYHLWSLLDNFEWAEGFAQRFGIVFVDFEQGQKRMLKDSGHWYAQVAATNRVS</sequence>